<gene>
    <name evidence="6" type="primary">degA_22</name>
    <name evidence="6" type="ORF">SDC9_121616</name>
</gene>
<reference evidence="6" key="1">
    <citation type="submission" date="2019-08" db="EMBL/GenBank/DDBJ databases">
        <authorList>
            <person name="Kucharzyk K."/>
            <person name="Murdoch R.W."/>
            <person name="Higgins S."/>
            <person name="Loffler F."/>
        </authorList>
    </citation>
    <scope>NUCLEOTIDE SEQUENCE</scope>
</reference>
<dbReference type="GO" id="GO:0003700">
    <property type="term" value="F:DNA-binding transcription factor activity"/>
    <property type="evidence" value="ECO:0007669"/>
    <property type="project" value="TreeGrafter"/>
</dbReference>
<dbReference type="InterPro" id="IPR010982">
    <property type="entry name" value="Lambda_DNA-bd_dom_sf"/>
</dbReference>
<evidence type="ECO:0000313" key="6">
    <source>
        <dbReference type="EMBL" id="MPM74627.1"/>
    </source>
</evidence>
<dbReference type="Pfam" id="PF00356">
    <property type="entry name" value="LacI"/>
    <property type="match status" value="1"/>
</dbReference>
<dbReference type="PANTHER" id="PTHR30146:SF148">
    <property type="entry name" value="HTH-TYPE TRANSCRIPTIONAL REPRESSOR PURR-RELATED"/>
    <property type="match status" value="1"/>
</dbReference>
<keyword evidence="4" id="KW-0804">Transcription</keyword>
<evidence type="ECO:0000256" key="4">
    <source>
        <dbReference type="ARBA" id="ARBA00023163"/>
    </source>
</evidence>
<dbReference type="InterPro" id="IPR028082">
    <property type="entry name" value="Peripla_BP_I"/>
</dbReference>
<name>A0A645CCG0_9ZZZZ</name>
<keyword evidence="1" id="KW-0678">Repressor</keyword>
<dbReference type="Gene3D" id="1.10.260.40">
    <property type="entry name" value="lambda repressor-like DNA-binding domains"/>
    <property type="match status" value="1"/>
</dbReference>
<sequence>MQAVGQVTTLSTIKDVSKFSGLSLATISKYLNGGNVRDENRQRIDEAVEALGYRVNRNARSLKTNRTMTVGVVMPTLSVPFFGSVLSSLDQTLREAGYTSFVCSYDFDRDLELEKLRVLCNNNVDGIVLAAQHVSAKELNEIRNSRGSEMPMVLVDRTISGFVCDSIVIDNLNATYGAVEQLINAGHRHIGIIVGPLDISTANERMVGYRRALEDYGVNIEAGPRRKDGTHEDLVQIGRYDFESGYRQFNNFMDMENPPTALCVTNYDMTMGAVTAAHERNVILGKDIGFVGFDAVDLCRIVSPPLSIVEQPTQLMGQKAGEVLLKRMAGETLPHPQVIRLKSYLHNRIYKE</sequence>
<dbReference type="PANTHER" id="PTHR30146">
    <property type="entry name" value="LACI-RELATED TRANSCRIPTIONAL REPRESSOR"/>
    <property type="match status" value="1"/>
</dbReference>
<dbReference type="InterPro" id="IPR000843">
    <property type="entry name" value="HTH_LacI"/>
</dbReference>
<protein>
    <submittedName>
        <fullName evidence="6">HTH-type transcriptional regulator DegA</fullName>
    </submittedName>
</protein>
<dbReference type="CDD" id="cd06267">
    <property type="entry name" value="PBP1_LacI_sugar_binding-like"/>
    <property type="match status" value="1"/>
</dbReference>
<dbReference type="SUPFAM" id="SSF53822">
    <property type="entry name" value="Periplasmic binding protein-like I"/>
    <property type="match status" value="1"/>
</dbReference>
<dbReference type="GO" id="GO:0000976">
    <property type="term" value="F:transcription cis-regulatory region binding"/>
    <property type="evidence" value="ECO:0007669"/>
    <property type="project" value="TreeGrafter"/>
</dbReference>
<proteinExistence type="predicted"/>
<evidence type="ECO:0000259" key="5">
    <source>
        <dbReference type="PROSITE" id="PS50932"/>
    </source>
</evidence>
<dbReference type="PROSITE" id="PS50932">
    <property type="entry name" value="HTH_LACI_2"/>
    <property type="match status" value="1"/>
</dbReference>
<dbReference type="EMBL" id="VSSQ01026090">
    <property type="protein sequence ID" value="MPM74627.1"/>
    <property type="molecule type" value="Genomic_DNA"/>
</dbReference>
<evidence type="ECO:0000256" key="1">
    <source>
        <dbReference type="ARBA" id="ARBA00022491"/>
    </source>
</evidence>
<accession>A0A645CCG0</accession>
<evidence type="ECO:0000256" key="2">
    <source>
        <dbReference type="ARBA" id="ARBA00023015"/>
    </source>
</evidence>
<keyword evidence="2" id="KW-0805">Transcription regulation</keyword>
<dbReference type="AlphaFoldDB" id="A0A645CCG0"/>
<dbReference type="SMART" id="SM00354">
    <property type="entry name" value="HTH_LACI"/>
    <property type="match status" value="1"/>
</dbReference>
<evidence type="ECO:0000256" key="3">
    <source>
        <dbReference type="ARBA" id="ARBA00023125"/>
    </source>
</evidence>
<dbReference type="Pfam" id="PF00532">
    <property type="entry name" value="Peripla_BP_1"/>
    <property type="match status" value="1"/>
</dbReference>
<dbReference type="Gene3D" id="3.40.50.2300">
    <property type="match status" value="2"/>
</dbReference>
<dbReference type="InterPro" id="IPR001761">
    <property type="entry name" value="Peripla_BP/Lac1_sug-bd_dom"/>
</dbReference>
<dbReference type="SUPFAM" id="SSF47413">
    <property type="entry name" value="lambda repressor-like DNA-binding domains"/>
    <property type="match status" value="1"/>
</dbReference>
<keyword evidence="3" id="KW-0238">DNA-binding</keyword>
<dbReference type="CDD" id="cd01392">
    <property type="entry name" value="HTH_LacI"/>
    <property type="match status" value="1"/>
</dbReference>
<comment type="caution">
    <text evidence="6">The sequence shown here is derived from an EMBL/GenBank/DDBJ whole genome shotgun (WGS) entry which is preliminary data.</text>
</comment>
<feature type="domain" description="HTH lacI-type" evidence="5">
    <location>
        <begin position="11"/>
        <end position="64"/>
    </location>
</feature>
<organism evidence="6">
    <name type="scientific">bioreactor metagenome</name>
    <dbReference type="NCBI Taxonomy" id="1076179"/>
    <lineage>
        <taxon>unclassified sequences</taxon>
        <taxon>metagenomes</taxon>
        <taxon>ecological metagenomes</taxon>
    </lineage>
</organism>